<reference evidence="4 5" key="1">
    <citation type="journal article" date="2022" name="G3 (Bethesda)">
        <title>Evaluating Illumina-, Nanopore-, and PacBio-based genome assembly strategies with the bald notothen, Trematomus borchgrevinki.</title>
        <authorList>
            <person name="Rayamajhi N."/>
            <person name="Cheng C.C."/>
            <person name="Catchen J.M."/>
        </authorList>
    </citation>
    <scope>NUCLEOTIDE SEQUENCE [LARGE SCALE GENOMIC DNA]</scope>
    <source>
        <strain evidence="4">AGRC-2024</strain>
    </source>
</reference>
<dbReference type="Pfam" id="PF11413">
    <property type="entry name" value="HIF-1"/>
    <property type="match status" value="1"/>
</dbReference>
<evidence type="ECO:0000313" key="5">
    <source>
        <dbReference type="Proteomes" id="UP001619887"/>
    </source>
</evidence>
<feature type="region of interest" description="Disordered" evidence="2">
    <location>
        <begin position="22"/>
        <end position="55"/>
    </location>
</feature>
<evidence type="ECO:0000256" key="2">
    <source>
        <dbReference type="SAM" id="MobiDB-lite"/>
    </source>
</evidence>
<evidence type="ECO:0000313" key="4">
    <source>
        <dbReference type="EMBL" id="KAL3057909.1"/>
    </source>
</evidence>
<gene>
    <name evidence="4" type="ORF">OYC64_008208</name>
</gene>
<keyword evidence="1" id="KW-0677">Repeat</keyword>
<evidence type="ECO:0000259" key="3">
    <source>
        <dbReference type="Pfam" id="PF11413"/>
    </source>
</evidence>
<accession>A0ABD2GUQ2</accession>
<feature type="domain" description="Hypoxia-inducible factor alpha subunit-like" evidence="3">
    <location>
        <begin position="1"/>
        <end position="22"/>
    </location>
</feature>
<sequence>MDLHMLALYIPMDDDFQLSVLSSVPEDDKPSSSKASAGRPADTASRKRTHHPDEELLMIQDKRQKADPSSIEEELLLSHRLLDCLEEINQSDCFVQPGPAHRQRPCSGGHAGTL</sequence>
<organism evidence="4 5">
    <name type="scientific">Pagothenia borchgrevinki</name>
    <name type="common">Bald rockcod</name>
    <name type="synonym">Trematomus borchgrevinki</name>
    <dbReference type="NCBI Taxonomy" id="8213"/>
    <lineage>
        <taxon>Eukaryota</taxon>
        <taxon>Metazoa</taxon>
        <taxon>Chordata</taxon>
        <taxon>Craniata</taxon>
        <taxon>Vertebrata</taxon>
        <taxon>Euteleostomi</taxon>
        <taxon>Actinopterygii</taxon>
        <taxon>Neopterygii</taxon>
        <taxon>Teleostei</taxon>
        <taxon>Neoteleostei</taxon>
        <taxon>Acanthomorphata</taxon>
        <taxon>Eupercaria</taxon>
        <taxon>Perciformes</taxon>
        <taxon>Notothenioidei</taxon>
        <taxon>Nototheniidae</taxon>
        <taxon>Pagothenia</taxon>
    </lineage>
</organism>
<name>A0ABD2GUQ2_PAGBO</name>
<dbReference type="EMBL" id="JBIYXZ010002075">
    <property type="protein sequence ID" value="KAL3057909.1"/>
    <property type="molecule type" value="Genomic_DNA"/>
</dbReference>
<comment type="caution">
    <text evidence="4">The sequence shown here is derived from an EMBL/GenBank/DDBJ whole genome shotgun (WGS) entry which is preliminary data.</text>
</comment>
<evidence type="ECO:0000256" key="1">
    <source>
        <dbReference type="ARBA" id="ARBA00022737"/>
    </source>
</evidence>
<dbReference type="AlphaFoldDB" id="A0ABD2GUQ2"/>
<keyword evidence="5" id="KW-1185">Reference proteome</keyword>
<proteinExistence type="predicted"/>
<dbReference type="Proteomes" id="UP001619887">
    <property type="component" value="Unassembled WGS sequence"/>
</dbReference>
<protein>
    <recommendedName>
        <fullName evidence="3">Hypoxia-inducible factor alpha subunit-like domain-containing protein</fullName>
    </recommendedName>
</protein>
<dbReference type="InterPro" id="IPR021537">
    <property type="entry name" value="HIF_alpha-like"/>
</dbReference>
<reference evidence="4 5" key="2">
    <citation type="journal article" date="2024" name="G3 (Bethesda)">
        <title>The genome of the cryopelagic Antarctic bald notothen, Trematomus borchgrevinki.</title>
        <authorList>
            <person name="Rayamajhi N."/>
            <person name="Rivera-Colon A.G."/>
            <person name="Minhas B.F."/>
            <person name="Cheng C.C."/>
            <person name="Catchen J.M."/>
        </authorList>
    </citation>
    <scope>NUCLEOTIDE SEQUENCE [LARGE SCALE GENOMIC DNA]</scope>
    <source>
        <strain evidence="4">AGRC-2024</strain>
    </source>
</reference>